<keyword evidence="3" id="KW-1003">Cell membrane</keyword>
<keyword evidence="7" id="KW-0408">Iron</keyword>
<comment type="caution">
    <text evidence="11">The sequence shown here is derived from an EMBL/GenBank/DDBJ whole genome shotgun (WGS) entry which is preliminary data.</text>
</comment>
<keyword evidence="4" id="KW-0410">Iron transport</keyword>
<dbReference type="InterPro" id="IPR051535">
    <property type="entry name" value="Siderophore_ABC-ATPase"/>
</dbReference>
<dbReference type="CDD" id="cd03214">
    <property type="entry name" value="ABC_Iron-Siderophores_B12_Hemin"/>
    <property type="match status" value="1"/>
</dbReference>
<evidence type="ECO:0000256" key="7">
    <source>
        <dbReference type="ARBA" id="ARBA00023004"/>
    </source>
</evidence>
<sequence length="262" mass="29733">MLKTTNLQFQHSTHFEIDAIDLTIEKGEIVSLIGPNGSGKSTFLRLIARLLKPDAGTVLLEGQSIQSIERKKLAQQLAMLPQMNDHQLDLTVGELIEFGRSPHVNKYGRMKEEDYDIVEWALEVTNLTKYRDRVLPSLSGGERQRAWIAMAIAQRPKVLLLDEPTTYLDISHQLEVMELVKALNAQLGMTIVMVLHDINQAARYSDRLIVMKKGKVQYDGTPQCVLCREMFQKIFEIDASIYEEAGTTFFTPTKMTTRCAFT</sequence>
<dbReference type="Gene3D" id="3.40.50.300">
    <property type="entry name" value="P-loop containing nucleotide triphosphate hydrolases"/>
    <property type="match status" value="1"/>
</dbReference>
<gene>
    <name evidence="11" type="ORF">ACFQ0V_10000</name>
</gene>
<dbReference type="InterPro" id="IPR003593">
    <property type="entry name" value="AAA+_ATPase"/>
</dbReference>
<dbReference type="EMBL" id="JBHTJF010000034">
    <property type="protein sequence ID" value="MFD0944076.1"/>
    <property type="molecule type" value="Genomic_DNA"/>
</dbReference>
<evidence type="ECO:0000256" key="8">
    <source>
        <dbReference type="ARBA" id="ARBA00023065"/>
    </source>
</evidence>
<evidence type="ECO:0000256" key="5">
    <source>
        <dbReference type="ARBA" id="ARBA00022741"/>
    </source>
</evidence>
<dbReference type="Pfam" id="PF00005">
    <property type="entry name" value="ABC_tran"/>
    <property type="match status" value="1"/>
</dbReference>
<evidence type="ECO:0000256" key="9">
    <source>
        <dbReference type="ARBA" id="ARBA00023136"/>
    </source>
</evidence>
<keyword evidence="12" id="KW-1185">Reference proteome</keyword>
<dbReference type="Proteomes" id="UP001596976">
    <property type="component" value="Unassembled WGS sequence"/>
</dbReference>
<organism evidence="11 12">
    <name type="scientific">Savagea faecisuis</name>
    <dbReference type="NCBI Taxonomy" id="1274803"/>
    <lineage>
        <taxon>Bacteria</taxon>
        <taxon>Bacillati</taxon>
        <taxon>Bacillota</taxon>
        <taxon>Bacilli</taxon>
        <taxon>Bacillales</taxon>
        <taxon>Caryophanaceae</taxon>
        <taxon>Savagea</taxon>
    </lineage>
</organism>
<dbReference type="GO" id="GO:0005524">
    <property type="term" value="F:ATP binding"/>
    <property type="evidence" value="ECO:0007669"/>
    <property type="project" value="UniProtKB-KW"/>
</dbReference>
<reference evidence="12" key="1">
    <citation type="journal article" date="2019" name="Int. J. Syst. Evol. Microbiol.">
        <title>The Global Catalogue of Microorganisms (GCM) 10K type strain sequencing project: providing services to taxonomists for standard genome sequencing and annotation.</title>
        <authorList>
            <consortium name="The Broad Institute Genomics Platform"/>
            <consortium name="The Broad Institute Genome Sequencing Center for Infectious Disease"/>
            <person name="Wu L."/>
            <person name="Ma J."/>
        </authorList>
    </citation>
    <scope>NUCLEOTIDE SEQUENCE [LARGE SCALE GENOMIC DNA]</scope>
    <source>
        <strain evidence="12">CCUG 63563</strain>
    </source>
</reference>
<name>A0ABW3H361_9BACL</name>
<dbReference type="SUPFAM" id="SSF52540">
    <property type="entry name" value="P-loop containing nucleoside triphosphate hydrolases"/>
    <property type="match status" value="1"/>
</dbReference>
<dbReference type="SMART" id="SM00382">
    <property type="entry name" value="AAA"/>
    <property type="match status" value="1"/>
</dbReference>
<dbReference type="InterPro" id="IPR017871">
    <property type="entry name" value="ABC_transporter-like_CS"/>
</dbReference>
<dbReference type="PROSITE" id="PS50893">
    <property type="entry name" value="ABC_TRANSPORTER_2"/>
    <property type="match status" value="1"/>
</dbReference>
<dbReference type="PROSITE" id="PS00211">
    <property type="entry name" value="ABC_TRANSPORTER_1"/>
    <property type="match status" value="1"/>
</dbReference>
<keyword evidence="9" id="KW-0472">Membrane</keyword>
<evidence type="ECO:0000313" key="11">
    <source>
        <dbReference type="EMBL" id="MFD0944076.1"/>
    </source>
</evidence>
<keyword evidence="2" id="KW-0813">Transport</keyword>
<evidence type="ECO:0000313" key="12">
    <source>
        <dbReference type="Proteomes" id="UP001596976"/>
    </source>
</evidence>
<protein>
    <submittedName>
        <fullName evidence="11">ABC transporter ATP-binding protein</fullName>
    </submittedName>
</protein>
<comment type="subcellular location">
    <subcellularLocation>
        <location evidence="1">Cell membrane</location>
        <topology evidence="1">Peripheral membrane protein</topology>
    </subcellularLocation>
</comment>
<proteinExistence type="predicted"/>
<accession>A0ABW3H361</accession>
<keyword evidence="5" id="KW-0547">Nucleotide-binding</keyword>
<dbReference type="PANTHER" id="PTHR42771">
    <property type="entry name" value="IRON(3+)-HYDROXAMATE IMPORT ATP-BINDING PROTEIN FHUC"/>
    <property type="match status" value="1"/>
</dbReference>
<evidence type="ECO:0000256" key="3">
    <source>
        <dbReference type="ARBA" id="ARBA00022475"/>
    </source>
</evidence>
<evidence type="ECO:0000256" key="2">
    <source>
        <dbReference type="ARBA" id="ARBA00022448"/>
    </source>
</evidence>
<dbReference type="PANTHER" id="PTHR42771:SF11">
    <property type="entry name" value="FERRICHROME TRANSPORT ATP-BINDING PROTEIN FHUC"/>
    <property type="match status" value="1"/>
</dbReference>
<dbReference type="RefSeq" id="WP_381012947.1">
    <property type="nucleotide sequence ID" value="NZ_JBHTJF010000034.1"/>
</dbReference>
<evidence type="ECO:0000256" key="4">
    <source>
        <dbReference type="ARBA" id="ARBA00022496"/>
    </source>
</evidence>
<evidence type="ECO:0000256" key="1">
    <source>
        <dbReference type="ARBA" id="ARBA00004202"/>
    </source>
</evidence>
<evidence type="ECO:0000259" key="10">
    <source>
        <dbReference type="PROSITE" id="PS50893"/>
    </source>
</evidence>
<feature type="domain" description="ABC transporter" evidence="10">
    <location>
        <begin position="2"/>
        <end position="238"/>
    </location>
</feature>
<dbReference type="InterPro" id="IPR027417">
    <property type="entry name" value="P-loop_NTPase"/>
</dbReference>
<keyword evidence="6 11" id="KW-0067">ATP-binding</keyword>
<dbReference type="InterPro" id="IPR003439">
    <property type="entry name" value="ABC_transporter-like_ATP-bd"/>
</dbReference>
<evidence type="ECO:0000256" key="6">
    <source>
        <dbReference type="ARBA" id="ARBA00022840"/>
    </source>
</evidence>
<keyword evidence="8" id="KW-0406">Ion transport</keyword>